<feature type="region of interest" description="Disordered" evidence="1">
    <location>
        <begin position="121"/>
        <end position="143"/>
    </location>
</feature>
<gene>
    <name evidence="2" type="ORF">V1477_009741</name>
</gene>
<dbReference type="EMBL" id="JAYRBN010000058">
    <property type="protein sequence ID" value="KAL2742112.1"/>
    <property type="molecule type" value="Genomic_DNA"/>
</dbReference>
<evidence type="ECO:0000256" key="1">
    <source>
        <dbReference type="SAM" id="MobiDB-lite"/>
    </source>
</evidence>
<organism evidence="2 3">
    <name type="scientific">Vespula maculifrons</name>
    <name type="common">Eastern yellow jacket</name>
    <name type="synonym">Wasp</name>
    <dbReference type="NCBI Taxonomy" id="7453"/>
    <lineage>
        <taxon>Eukaryota</taxon>
        <taxon>Metazoa</taxon>
        <taxon>Ecdysozoa</taxon>
        <taxon>Arthropoda</taxon>
        <taxon>Hexapoda</taxon>
        <taxon>Insecta</taxon>
        <taxon>Pterygota</taxon>
        <taxon>Neoptera</taxon>
        <taxon>Endopterygota</taxon>
        <taxon>Hymenoptera</taxon>
        <taxon>Apocrita</taxon>
        <taxon>Aculeata</taxon>
        <taxon>Vespoidea</taxon>
        <taxon>Vespidae</taxon>
        <taxon>Vespinae</taxon>
        <taxon>Vespula</taxon>
    </lineage>
</organism>
<reference evidence="2 3" key="1">
    <citation type="journal article" date="2024" name="Ann. Entomol. Soc. Am.">
        <title>Genomic analyses of the southern and eastern yellowjacket wasps (Hymenoptera: Vespidae) reveal evolutionary signatures of social life.</title>
        <authorList>
            <person name="Catto M.A."/>
            <person name="Caine P.B."/>
            <person name="Orr S.E."/>
            <person name="Hunt B.G."/>
            <person name="Goodisman M.A.D."/>
        </authorList>
    </citation>
    <scope>NUCLEOTIDE SEQUENCE [LARGE SCALE GENOMIC DNA]</scope>
    <source>
        <strain evidence="2">232</strain>
        <tissue evidence="2">Head and thorax</tissue>
    </source>
</reference>
<evidence type="ECO:0000313" key="3">
    <source>
        <dbReference type="Proteomes" id="UP001607303"/>
    </source>
</evidence>
<evidence type="ECO:0000313" key="2">
    <source>
        <dbReference type="EMBL" id="KAL2742112.1"/>
    </source>
</evidence>
<comment type="caution">
    <text evidence="2">The sequence shown here is derived from an EMBL/GenBank/DDBJ whole genome shotgun (WGS) entry which is preliminary data.</text>
</comment>
<accession>A0ABD2CAQ3</accession>
<dbReference type="AlphaFoldDB" id="A0ABD2CAQ3"/>
<sequence length="143" mass="16217">MNKFYDYRSDKVRLEPSWWFLETWLLELSALLGRRGHTVALPAFPWDPIGIPNGKDEDGEVGTTRFLDSSVFHLAIGDLAEDIRSSGYQDARTSKDPRKFFFFLVSSLNLLLVDTEEETPGIVGDPRETHLCSPDRKNPTKSG</sequence>
<keyword evidence="3" id="KW-1185">Reference proteome</keyword>
<proteinExistence type="predicted"/>
<protein>
    <submittedName>
        <fullName evidence="2">Uncharacterized protein</fullName>
    </submittedName>
</protein>
<name>A0ABD2CAQ3_VESMC</name>
<dbReference type="Proteomes" id="UP001607303">
    <property type="component" value="Unassembled WGS sequence"/>
</dbReference>
<feature type="compositionally biased region" description="Basic and acidic residues" evidence="1">
    <location>
        <begin position="125"/>
        <end position="143"/>
    </location>
</feature>